<dbReference type="PANTHER" id="PTHR35794">
    <property type="entry name" value="CELL DIVISION PROTEIN DIVIVA"/>
    <property type="match status" value="1"/>
</dbReference>
<evidence type="ECO:0000256" key="6">
    <source>
        <dbReference type="ARBA" id="ARBA00023306"/>
    </source>
</evidence>
<comment type="caution">
    <text evidence="9">The sequence shown here is derived from an EMBL/GenBank/DDBJ whole genome shotgun (WGS) entry which is preliminary data.</text>
</comment>
<dbReference type="STRING" id="1914963.AWW67_00090"/>
<keyword evidence="6" id="KW-0131">Cell cycle</keyword>
<proteinExistence type="inferred from homology"/>
<dbReference type="GO" id="GO:0005737">
    <property type="term" value="C:cytoplasm"/>
    <property type="evidence" value="ECO:0007669"/>
    <property type="project" value="UniProtKB-SubCell"/>
</dbReference>
<accession>A0A150Y3Z9</accession>
<dbReference type="Proteomes" id="UP000075663">
    <property type="component" value="Unassembled WGS sequence"/>
</dbReference>
<feature type="region of interest" description="Disordered" evidence="8">
    <location>
        <begin position="190"/>
        <end position="216"/>
    </location>
</feature>
<dbReference type="NCBIfam" id="TIGR03544">
    <property type="entry name" value="DivI1A_domain"/>
    <property type="match status" value="1"/>
</dbReference>
<dbReference type="InterPro" id="IPR007793">
    <property type="entry name" value="DivIVA_fam"/>
</dbReference>
<evidence type="ECO:0000313" key="9">
    <source>
        <dbReference type="EMBL" id="KYG85681.1"/>
    </source>
</evidence>
<protein>
    <recommendedName>
        <fullName evidence="11">Cell division protein DivIVA</fullName>
    </recommendedName>
</protein>
<organism evidence="9 10">
    <name type="scientific">Roseivirga seohaensis</name>
    <dbReference type="NCBI Taxonomy" id="1914963"/>
    <lineage>
        <taxon>Bacteria</taxon>
        <taxon>Pseudomonadati</taxon>
        <taxon>Bacteroidota</taxon>
        <taxon>Cytophagia</taxon>
        <taxon>Cytophagales</taxon>
        <taxon>Roseivirgaceae</taxon>
        <taxon>Roseivirga</taxon>
    </lineage>
</organism>
<evidence type="ECO:0008006" key="11">
    <source>
        <dbReference type="Google" id="ProtNLM"/>
    </source>
</evidence>
<evidence type="ECO:0000256" key="5">
    <source>
        <dbReference type="ARBA" id="ARBA00023054"/>
    </source>
</evidence>
<dbReference type="AlphaFoldDB" id="A0A150Y3Z9"/>
<dbReference type="EMBL" id="LRPB01000001">
    <property type="protein sequence ID" value="KYG85681.1"/>
    <property type="molecule type" value="Genomic_DNA"/>
</dbReference>
<evidence type="ECO:0000256" key="4">
    <source>
        <dbReference type="ARBA" id="ARBA00022618"/>
    </source>
</evidence>
<comment type="similarity">
    <text evidence="2">Belongs to the DivIVA family.</text>
</comment>
<dbReference type="RefSeq" id="WP_062299362.1">
    <property type="nucleotide sequence ID" value="NZ_LRPB01000001.1"/>
</dbReference>
<evidence type="ECO:0000256" key="8">
    <source>
        <dbReference type="SAM" id="MobiDB-lite"/>
    </source>
</evidence>
<evidence type="ECO:0000256" key="1">
    <source>
        <dbReference type="ARBA" id="ARBA00004496"/>
    </source>
</evidence>
<gene>
    <name evidence="9" type="ORF">AWW67_00090</name>
</gene>
<reference evidence="9 10" key="1">
    <citation type="submission" date="2016-01" db="EMBL/GenBank/DDBJ databases">
        <title>Genome sequencing of Roseivirga seohaensis SW-152.</title>
        <authorList>
            <person name="Selvaratnam C."/>
            <person name="Thevarajoo S."/>
            <person name="Goh K.M."/>
            <person name="Ee R."/>
            <person name="Chan K.-G."/>
            <person name="Chong C.S."/>
        </authorList>
    </citation>
    <scope>NUCLEOTIDE SEQUENCE [LARGE SCALE GENOMIC DNA]</scope>
    <source>
        <strain evidence="9 10">SW-152</strain>
    </source>
</reference>
<comment type="subcellular location">
    <subcellularLocation>
        <location evidence="1">Cytoplasm</location>
    </subcellularLocation>
</comment>
<evidence type="ECO:0000313" key="10">
    <source>
        <dbReference type="Proteomes" id="UP000075663"/>
    </source>
</evidence>
<dbReference type="GO" id="GO:0051301">
    <property type="term" value="P:cell division"/>
    <property type="evidence" value="ECO:0007669"/>
    <property type="project" value="UniProtKB-KW"/>
</dbReference>
<dbReference type="Pfam" id="PF05103">
    <property type="entry name" value="DivIVA"/>
    <property type="match status" value="1"/>
</dbReference>
<evidence type="ECO:0000256" key="3">
    <source>
        <dbReference type="ARBA" id="ARBA00022490"/>
    </source>
</evidence>
<dbReference type="Gene3D" id="6.10.250.660">
    <property type="match status" value="1"/>
</dbReference>
<feature type="coiled-coil region" evidence="7">
    <location>
        <begin position="36"/>
        <end position="70"/>
    </location>
</feature>
<keyword evidence="4" id="KW-0132">Cell division</keyword>
<feature type="compositionally biased region" description="Basic and acidic residues" evidence="8">
    <location>
        <begin position="190"/>
        <end position="203"/>
    </location>
</feature>
<sequence>MNITPLEIRQKVFEKNFRGYDKDEVTAFLTSLSVEWEKLQDQAKELKYKLEAAEKEVQKLREVENSLFKTLKTAEDTGANMIEHATKTAELHMKETEMKADALMSEAKSRAKNIIEDAENRASEIVEDMEDEIRQLEQVFKSLSANKNSMMAELKMLTSDILEKIKRHEEFPADIKPILKEAKKFSREVNESPRSFGGEEKPVNETMAAKAPEKAAEVVIEEVEEEPIDENLSNLDLADVSEDFEEEANESAEGFLGANVYQDETPKNAAAPAPTEDKKGSFFDRND</sequence>
<dbReference type="PANTHER" id="PTHR35794:SF2">
    <property type="entry name" value="CELL DIVISION PROTEIN DIVIVA"/>
    <property type="match status" value="1"/>
</dbReference>
<name>A0A150Y3Z9_9BACT</name>
<evidence type="ECO:0000256" key="7">
    <source>
        <dbReference type="SAM" id="Coils"/>
    </source>
</evidence>
<dbReference type="InterPro" id="IPR019933">
    <property type="entry name" value="DivIVA_domain"/>
</dbReference>
<feature type="coiled-coil region" evidence="7">
    <location>
        <begin position="108"/>
        <end position="153"/>
    </location>
</feature>
<feature type="compositionally biased region" description="Basic and acidic residues" evidence="8">
    <location>
        <begin position="275"/>
        <end position="287"/>
    </location>
</feature>
<evidence type="ECO:0000256" key="2">
    <source>
        <dbReference type="ARBA" id="ARBA00009008"/>
    </source>
</evidence>
<keyword evidence="3" id="KW-0963">Cytoplasm</keyword>
<keyword evidence="5 7" id="KW-0175">Coiled coil</keyword>
<feature type="region of interest" description="Disordered" evidence="8">
    <location>
        <begin position="242"/>
        <end position="287"/>
    </location>
</feature>